<accession>A0A1J9P969</accession>
<reference evidence="2 3" key="1">
    <citation type="submission" date="2015-07" db="EMBL/GenBank/DDBJ databases">
        <title>Emmonsia species relationships and genome sequence.</title>
        <authorList>
            <consortium name="The Broad Institute Genomics Platform"/>
            <person name="Cuomo C.A."/>
            <person name="Munoz J.F."/>
            <person name="Imamovic A."/>
            <person name="Priest M.E."/>
            <person name="Young S."/>
            <person name="Clay O.K."/>
            <person name="McEwen J.G."/>
        </authorList>
    </citation>
    <scope>NUCLEOTIDE SEQUENCE [LARGE SCALE GENOMIC DNA]</scope>
    <source>
        <strain evidence="2 3">UAMH 9510</strain>
    </source>
</reference>
<dbReference type="InterPro" id="IPR006461">
    <property type="entry name" value="PLAC_motif_containing"/>
</dbReference>
<dbReference type="STRING" id="1447872.A0A1J9P969"/>
<evidence type="ECO:0000313" key="2">
    <source>
        <dbReference type="EMBL" id="OJD13153.1"/>
    </source>
</evidence>
<comment type="caution">
    <text evidence="2">The sequence shown here is derived from an EMBL/GenBank/DDBJ whole genome shotgun (WGS) entry which is preliminary data.</text>
</comment>
<sequence length="360" mass="40182">MRPQVQVLIADNSYEHQNTHNRYSYLDTPAEFHAPTFPQLNQPQRHLSLPVNSAEQRPPPPPPDHFVHSHPLSYVPSIMHHDAPEKSASLHAHTQNAPPLSEHPAQFAPYADDQTENAVNFHARRLDSKAPPFPQPPPSIAISPSHDQFSNKPPSAAQEQDRREKDLAIVPDNNPLESHISSPKYKPHSVKPAFNKTPITIPDNHRFSHFPGQVAHPNQRLKGDTWNHGLADCSDIGSCCLGLFCPCILYGRTQYRLNRKSNRKDPTNLLGYETCNAPCTAMALLCGCQWLLATIQHSRTRRAYGIPGSIPSDCVRATCCTCCTLIQDEKEIKTREEGLRQTVSTPYLAPSHMSFGPPPL</sequence>
<organism evidence="2 3">
    <name type="scientific">Emergomyces pasteurianus Ep9510</name>
    <dbReference type="NCBI Taxonomy" id="1447872"/>
    <lineage>
        <taxon>Eukaryota</taxon>
        <taxon>Fungi</taxon>
        <taxon>Dikarya</taxon>
        <taxon>Ascomycota</taxon>
        <taxon>Pezizomycotina</taxon>
        <taxon>Eurotiomycetes</taxon>
        <taxon>Eurotiomycetidae</taxon>
        <taxon>Onygenales</taxon>
        <taxon>Ajellomycetaceae</taxon>
        <taxon>Emergomyces</taxon>
    </lineage>
</organism>
<gene>
    <name evidence="2" type="ORF">AJ78_06356</name>
</gene>
<dbReference type="Proteomes" id="UP000182235">
    <property type="component" value="Unassembled WGS sequence"/>
</dbReference>
<dbReference type="VEuPathDB" id="FungiDB:AJ78_06356"/>
<evidence type="ECO:0000313" key="3">
    <source>
        <dbReference type="Proteomes" id="UP000182235"/>
    </source>
</evidence>
<name>A0A1J9P969_9EURO</name>
<evidence type="ECO:0008006" key="4">
    <source>
        <dbReference type="Google" id="ProtNLM"/>
    </source>
</evidence>
<feature type="region of interest" description="Disordered" evidence="1">
    <location>
        <begin position="86"/>
        <end position="106"/>
    </location>
</feature>
<keyword evidence="3" id="KW-1185">Reference proteome</keyword>
<dbReference type="EMBL" id="LGRN01000328">
    <property type="protein sequence ID" value="OJD13153.1"/>
    <property type="molecule type" value="Genomic_DNA"/>
</dbReference>
<dbReference type="AlphaFoldDB" id="A0A1J9P969"/>
<dbReference type="OrthoDB" id="1045822at2759"/>
<feature type="region of interest" description="Disordered" evidence="1">
    <location>
        <begin position="127"/>
        <end position="192"/>
    </location>
</feature>
<evidence type="ECO:0000256" key="1">
    <source>
        <dbReference type="SAM" id="MobiDB-lite"/>
    </source>
</evidence>
<proteinExistence type="predicted"/>
<dbReference type="NCBIfam" id="TIGR01571">
    <property type="entry name" value="A_thal_Cys_rich"/>
    <property type="match status" value="1"/>
</dbReference>
<dbReference type="PANTHER" id="PTHR15907">
    <property type="entry name" value="DUF614 FAMILY PROTEIN-RELATED"/>
    <property type="match status" value="1"/>
</dbReference>
<dbReference type="Pfam" id="PF04749">
    <property type="entry name" value="PLAC8"/>
    <property type="match status" value="1"/>
</dbReference>
<protein>
    <recommendedName>
        <fullName evidence="4">DUF614 domain-containing protein</fullName>
    </recommendedName>
</protein>